<organism evidence="1 2">
    <name type="scientific">Araneus ventricosus</name>
    <name type="common">Orbweaver spider</name>
    <name type="synonym">Epeira ventricosa</name>
    <dbReference type="NCBI Taxonomy" id="182803"/>
    <lineage>
        <taxon>Eukaryota</taxon>
        <taxon>Metazoa</taxon>
        <taxon>Ecdysozoa</taxon>
        <taxon>Arthropoda</taxon>
        <taxon>Chelicerata</taxon>
        <taxon>Arachnida</taxon>
        <taxon>Araneae</taxon>
        <taxon>Araneomorphae</taxon>
        <taxon>Entelegynae</taxon>
        <taxon>Araneoidea</taxon>
        <taxon>Araneidae</taxon>
        <taxon>Araneus</taxon>
    </lineage>
</organism>
<keyword evidence="2" id="KW-1185">Reference proteome</keyword>
<protein>
    <submittedName>
        <fullName evidence="1">Uncharacterized protein</fullName>
    </submittedName>
</protein>
<sequence length="101" mass="11273">MALSSPASKLAADELKDVRAPRRSLVDPTHSVVKRSPYIVYPAGRDVTRNDLAHSWRIFSLIEISKIPAPLRYITSPRSGSDRVCCRSSHTYPVKLSLAIR</sequence>
<gene>
    <name evidence="1" type="ORF">AVEN_125501_1</name>
</gene>
<dbReference type="AlphaFoldDB" id="A0A4Y2IFC5"/>
<proteinExistence type="predicted"/>
<reference evidence="1 2" key="1">
    <citation type="journal article" date="2019" name="Sci. Rep.">
        <title>Orb-weaving spider Araneus ventricosus genome elucidates the spidroin gene catalogue.</title>
        <authorList>
            <person name="Kono N."/>
            <person name="Nakamura H."/>
            <person name="Ohtoshi R."/>
            <person name="Moran D.A.P."/>
            <person name="Shinohara A."/>
            <person name="Yoshida Y."/>
            <person name="Fujiwara M."/>
            <person name="Mori M."/>
            <person name="Tomita M."/>
            <person name="Arakawa K."/>
        </authorList>
    </citation>
    <scope>NUCLEOTIDE SEQUENCE [LARGE SCALE GENOMIC DNA]</scope>
</reference>
<accession>A0A4Y2IFC5</accession>
<dbReference type="EMBL" id="BGPR01002609">
    <property type="protein sequence ID" value="GBM76270.1"/>
    <property type="molecule type" value="Genomic_DNA"/>
</dbReference>
<name>A0A4Y2IFC5_ARAVE</name>
<dbReference type="Proteomes" id="UP000499080">
    <property type="component" value="Unassembled WGS sequence"/>
</dbReference>
<evidence type="ECO:0000313" key="2">
    <source>
        <dbReference type="Proteomes" id="UP000499080"/>
    </source>
</evidence>
<evidence type="ECO:0000313" key="1">
    <source>
        <dbReference type="EMBL" id="GBM76270.1"/>
    </source>
</evidence>
<comment type="caution">
    <text evidence="1">The sequence shown here is derived from an EMBL/GenBank/DDBJ whole genome shotgun (WGS) entry which is preliminary data.</text>
</comment>